<dbReference type="OrthoDB" id="2066355at2"/>
<dbReference type="Pfam" id="PF20563">
    <property type="entry name" value="DUF6773"/>
    <property type="match status" value="1"/>
</dbReference>
<keyword evidence="1" id="KW-1133">Transmembrane helix</keyword>
<protein>
    <submittedName>
        <fullName evidence="2">Uncharacterized protein</fullName>
    </submittedName>
</protein>
<evidence type="ECO:0000313" key="2">
    <source>
        <dbReference type="EMBL" id="SHL17128.1"/>
    </source>
</evidence>
<feature type="transmembrane region" description="Helical" evidence="1">
    <location>
        <begin position="105"/>
        <end position="126"/>
    </location>
</feature>
<sequence length="144" mass="16630">MIKDERIEQARNKIWAEMMQILYFIAVLSFVVKILFLQQSLQDCTLEYVILILTPIYQMIRARQMGVVLNVVAKPNPKRLVASLVGGMVAVGICFAMQTEAKQPAEIFTMLGTFVVVFLVVQFGMYRMGKRRQEKLEKEYDDED</sequence>
<dbReference type="InterPro" id="IPR046664">
    <property type="entry name" value="DUF6773"/>
</dbReference>
<gene>
    <name evidence="2" type="ORF">SAMN02745138_02993</name>
</gene>
<keyword evidence="3" id="KW-1185">Reference proteome</keyword>
<dbReference type="Proteomes" id="UP000183975">
    <property type="component" value="Unassembled WGS sequence"/>
</dbReference>
<accession>A0A1M6YFX4</accession>
<feature type="transmembrane region" description="Helical" evidence="1">
    <location>
        <begin position="80"/>
        <end position="99"/>
    </location>
</feature>
<dbReference type="AlphaFoldDB" id="A0A1M6YFX4"/>
<dbReference type="RefSeq" id="WP_072853114.1">
    <property type="nucleotide sequence ID" value="NZ_FRAH01000074.1"/>
</dbReference>
<proteinExistence type="predicted"/>
<name>A0A1M6YFX4_9FIRM</name>
<dbReference type="EMBL" id="FRAH01000074">
    <property type="protein sequence ID" value="SHL17128.1"/>
    <property type="molecule type" value="Genomic_DNA"/>
</dbReference>
<keyword evidence="1" id="KW-0472">Membrane</keyword>
<evidence type="ECO:0000256" key="1">
    <source>
        <dbReference type="SAM" id="Phobius"/>
    </source>
</evidence>
<organism evidence="2 3">
    <name type="scientific">Anaerotignum lactatifermentans DSM 14214</name>
    <dbReference type="NCBI Taxonomy" id="1121323"/>
    <lineage>
        <taxon>Bacteria</taxon>
        <taxon>Bacillati</taxon>
        <taxon>Bacillota</taxon>
        <taxon>Clostridia</taxon>
        <taxon>Lachnospirales</taxon>
        <taxon>Anaerotignaceae</taxon>
        <taxon>Anaerotignum</taxon>
    </lineage>
</organism>
<keyword evidence="1" id="KW-0812">Transmembrane</keyword>
<evidence type="ECO:0000313" key="3">
    <source>
        <dbReference type="Proteomes" id="UP000183975"/>
    </source>
</evidence>
<feature type="transmembrane region" description="Helical" evidence="1">
    <location>
        <begin position="21"/>
        <end position="39"/>
    </location>
</feature>
<reference evidence="2 3" key="1">
    <citation type="submission" date="2016-11" db="EMBL/GenBank/DDBJ databases">
        <authorList>
            <person name="Jaros S."/>
            <person name="Januszkiewicz K."/>
            <person name="Wedrychowicz H."/>
        </authorList>
    </citation>
    <scope>NUCLEOTIDE SEQUENCE [LARGE SCALE GENOMIC DNA]</scope>
    <source>
        <strain evidence="2 3">DSM 14214</strain>
    </source>
</reference>